<dbReference type="InterPro" id="IPR022902">
    <property type="entry name" value="NAcTrfase_Eis"/>
</dbReference>
<evidence type="ECO:0000256" key="2">
    <source>
        <dbReference type="ARBA" id="ARBA00022679"/>
    </source>
</evidence>
<name>A0A239LD10_9ACTN</name>
<feature type="active site" description="Proton acceptor; via carboxylate" evidence="4">
    <location>
        <position position="409"/>
    </location>
</feature>
<evidence type="ECO:0000313" key="6">
    <source>
        <dbReference type="EMBL" id="SNT28537.1"/>
    </source>
</evidence>
<dbReference type="HAMAP" id="MF_01812">
    <property type="entry name" value="Eis"/>
    <property type="match status" value="1"/>
</dbReference>
<feature type="binding site" evidence="4">
    <location>
        <begin position="118"/>
        <end position="119"/>
    </location>
    <ligand>
        <name>acetyl-CoA</name>
        <dbReference type="ChEBI" id="CHEBI:57288"/>
    </ligand>
</feature>
<dbReference type="EMBL" id="FZOF01000019">
    <property type="protein sequence ID" value="SNT28537.1"/>
    <property type="molecule type" value="Genomic_DNA"/>
</dbReference>
<dbReference type="PROSITE" id="PS51186">
    <property type="entry name" value="GNAT"/>
    <property type="match status" value="1"/>
</dbReference>
<dbReference type="CDD" id="cd04301">
    <property type="entry name" value="NAT_SF"/>
    <property type="match status" value="1"/>
</dbReference>
<evidence type="ECO:0000256" key="1">
    <source>
        <dbReference type="ARBA" id="ARBA00009213"/>
    </source>
</evidence>
<sequence>MTVELRVLESEQWDEWFSTLERAFGSAVWPVEEREFDRGVTEFSRSIAAWDGAEVVGTAGAFSFRMAVPGGAVVPAAGVTMVSVASTHRRRGLLTSMMRRQLDEVHELGEPLAVLTASEPAIYGRYGYEVATRQTTLEVDTLRAGLTVPAGADGVTLRFADPEKALAACEEVYARRVPTRPGMLERRPNWERKGVLDPEAFRDGASKLLCVVAERDGEVRGYTRYAVKSSWNAAGPDGTVVLRDLEALDPDTYAALWRYLFGIDLTCRITARNRPADDPVLHLVDDVRRCGVRVREGLLLRPVEVGAALSARTYAAPLDVVLEVSDPFCPWNEGRWRLGGDAKGATCERTTDAADLALSVRELGAAYLGDVSLTALARAGRVRELRQGALREAAVAFGGDVAPWLPHGF</sequence>
<keyword evidence="2 4" id="KW-0808">Transferase</keyword>
<dbReference type="Gene3D" id="3.30.1050.10">
    <property type="entry name" value="SCP2 sterol-binding domain"/>
    <property type="match status" value="1"/>
</dbReference>
<dbReference type="Proteomes" id="UP000198280">
    <property type="component" value="Unassembled WGS sequence"/>
</dbReference>
<dbReference type="OrthoDB" id="8399956at2"/>
<comment type="similarity">
    <text evidence="1 4">Belongs to the acetyltransferase Eis family.</text>
</comment>
<dbReference type="SUPFAM" id="SSF55718">
    <property type="entry name" value="SCP-like"/>
    <property type="match status" value="1"/>
</dbReference>
<feature type="binding site" evidence="4">
    <location>
        <begin position="90"/>
        <end position="95"/>
    </location>
    <ligand>
        <name>acetyl-CoA</name>
        <dbReference type="ChEBI" id="CHEBI:57288"/>
    </ligand>
</feature>
<dbReference type="InterPro" id="IPR025559">
    <property type="entry name" value="Eis_dom"/>
</dbReference>
<dbReference type="InterPro" id="IPR000182">
    <property type="entry name" value="GNAT_dom"/>
</dbReference>
<dbReference type="InterPro" id="IPR041380">
    <property type="entry name" value="Acetyltransf_17"/>
</dbReference>
<dbReference type="Pfam" id="PF13530">
    <property type="entry name" value="SCP2_2"/>
    <property type="match status" value="1"/>
</dbReference>
<gene>
    <name evidence="6" type="ORF">SAMN05216252_11991</name>
</gene>
<dbReference type="FunFam" id="3.30.1050.10:FF:000008">
    <property type="entry name" value="N-acetyltransferase Eis"/>
    <property type="match status" value="1"/>
</dbReference>
<dbReference type="GO" id="GO:0030649">
    <property type="term" value="P:aminoglycoside antibiotic catabolic process"/>
    <property type="evidence" value="ECO:0007669"/>
    <property type="project" value="TreeGrafter"/>
</dbReference>
<accession>A0A239LD10</accession>
<dbReference type="PANTHER" id="PTHR37817:SF1">
    <property type="entry name" value="N-ACETYLTRANSFERASE EIS"/>
    <property type="match status" value="1"/>
</dbReference>
<dbReference type="PANTHER" id="PTHR37817">
    <property type="entry name" value="N-ACETYLTRANSFERASE EIS"/>
    <property type="match status" value="1"/>
</dbReference>
<feature type="binding site" evidence="4">
    <location>
        <begin position="82"/>
        <end position="84"/>
    </location>
    <ligand>
        <name>acetyl-CoA</name>
        <dbReference type="ChEBI" id="CHEBI:57288"/>
    </ligand>
</feature>
<proteinExistence type="inferred from homology"/>
<organism evidence="6 7">
    <name type="scientific">Actinacidiphila glaucinigra</name>
    <dbReference type="NCBI Taxonomy" id="235986"/>
    <lineage>
        <taxon>Bacteria</taxon>
        <taxon>Bacillati</taxon>
        <taxon>Actinomycetota</taxon>
        <taxon>Actinomycetes</taxon>
        <taxon>Kitasatosporales</taxon>
        <taxon>Streptomycetaceae</taxon>
        <taxon>Actinacidiphila</taxon>
    </lineage>
</organism>
<dbReference type="AlphaFoldDB" id="A0A239LD10"/>
<feature type="domain" description="N-acetyltransferase" evidence="5">
    <location>
        <begin position="3"/>
        <end position="149"/>
    </location>
</feature>
<reference evidence="6 7" key="1">
    <citation type="submission" date="2017-06" db="EMBL/GenBank/DDBJ databases">
        <authorList>
            <person name="Kim H.J."/>
            <person name="Triplett B.A."/>
        </authorList>
    </citation>
    <scope>NUCLEOTIDE SEQUENCE [LARGE SCALE GENOMIC DNA]</scope>
    <source>
        <strain evidence="6 7">CGMCC 4.1858</strain>
    </source>
</reference>
<protein>
    <submittedName>
        <fullName evidence="6">Predicted acetyltransferase</fullName>
    </submittedName>
</protein>
<dbReference type="NCBIfam" id="NF002367">
    <property type="entry name" value="PRK01346.1-4"/>
    <property type="match status" value="1"/>
</dbReference>
<keyword evidence="7" id="KW-1185">Reference proteome</keyword>
<dbReference type="RefSeq" id="WP_089226936.1">
    <property type="nucleotide sequence ID" value="NZ_FZOF01000019.1"/>
</dbReference>
<dbReference type="Pfam" id="PF17668">
    <property type="entry name" value="Acetyltransf_17"/>
    <property type="match status" value="1"/>
</dbReference>
<dbReference type="InterPro" id="IPR016181">
    <property type="entry name" value="Acyl_CoA_acyltransferase"/>
</dbReference>
<dbReference type="GO" id="GO:0034069">
    <property type="term" value="F:aminoglycoside N-acetyltransferase activity"/>
    <property type="evidence" value="ECO:0007669"/>
    <property type="project" value="TreeGrafter"/>
</dbReference>
<evidence type="ECO:0000256" key="3">
    <source>
        <dbReference type="ARBA" id="ARBA00023315"/>
    </source>
</evidence>
<dbReference type="SUPFAM" id="SSF55729">
    <property type="entry name" value="Acyl-CoA N-acyltransferases (Nat)"/>
    <property type="match status" value="1"/>
</dbReference>
<evidence type="ECO:0000256" key="4">
    <source>
        <dbReference type="HAMAP-Rule" id="MF_01812"/>
    </source>
</evidence>
<keyword evidence="3 4" id="KW-0012">Acyltransferase</keyword>
<feature type="active site" description="Proton donor" evidence="4">
    <location>
        <position position="123"/>
    </location>
</feature>
<evidence type="ECO:0000313" key="7">
    <source>
        <dbReference type="Proteomes" id="UP000198280"/>
    </source>
</evidence>
<evidence type="ECO:0000259" key="5">
    <source>
        <dbReference type="PROSITE" id="PS51186"/>
    </source>
</evidence>
<dbReference type="InterPro" id="IPR036527">
    <property type="entry name" value="SCP2_sterol-bd_dom_sf"/>
</dbReference>
<comment type="subunit">
    <text evidence="4">Homohexamer; trimer of dimers.</text>
</comment>
<dbReference type="Gene3D" id="3.40.630.30">
    <property type="match status" value="2"/>
</dbReference>
<dbReference type="InterPro" id="IPR051554">
    <property type="entry name" value="Acetyltransferase_Eis"/>
</dbReference>
<dbReference type="Pfam" id="PF13527">
    <property type="entry name" value="Acetyltransf_9"/>
    <property type="match status" value="1"/>
</dbReference>